<sequence length="76" mass="8382">MGTRKGGLRVQPAAYLVPREGLSITALLNRFDFTASQRQPQDFALEMRSRSAGFLLKTSFLAFSLDTINAVAHRAP</sequence>
<dbReference type="InParanoid" id="G5BY98"/>
<gene>
    <name evidence="1" type="ORF">GW7_07624</name>
</gene>
<proteinExistence type="predicted"/>
<name>G5BY98_HETGA</name>
<dbReference type="AlphaFoldDB" id="G5BY98"/>
<evidence type="ECO:0000313" key="1">
    <source>
        <dbReference type="EMBL" id="EHB14259.1"/>
    </source>
</evidence>
<dbReference type="EMBL" id="JH172442">
    <property type="protein sequence ID" value="EHB14259.1"/>
    <property type="molecule type" value="Genomic_DNA"/>
</dbReference>
<dbReference type="Proteomes" id="UP000006813">
    <property type="component" value="Unassembled WGS sequence"/>
</dbReference>
<reference evidence="1 2" key="1">
    <citation type="journal article" date="2011" name="Nature">
        <title>Genome sequencing reveals insights into physiology and longevity of the naked mole rat.</title>
        <authorList>
            <person name="Kim E.B."/>
            <person name="Fang X."/>
            <person name="Fushan A.A."/>
            <person name="Huang Z."/>
            <person name="Lobanov A.V."/>
            <person name="Han L."/>
            <person name="Marino S.M."/>
            <person name="Sun X."/>
            <person name="Turanov A.A."/>
            <person name="Yang P."/>
            <person name="Yim S.H."/>
            <person name="Zhao X."/>
            <person name="Kasaikina M.V."/>
            <person name="Stoletzki N."/>
            <person name="Peng C."/>
            <person name="Polak P."/>
            <person name="Xiong Z."/>
            <person name="Kiezun A."/>
            <person name="Zhu Y."/>
            <person name="Chen Y."/>
            <person name="Kryukov G.V."/>
            <person name="Zhang Q."/>
            <person name="Peshkin L."/>
            <person name="Yang L."/>
            <person name="Bronson R.T."/>
            <person name="Buffenstein R."/>
            <person name="Wang B."/>
            <person name="Han C."/>
            <person name="Li Q."/>
            <person name="Chen L."/>
            <person name="Zhao W."/>
            <person name="Sunyaev S.R."/>
            <person name="Park T.J."/>
            <person name="Zhang G."/>
            <person name="Wang J."/>
            <person name="Gladyshev V.N."/>
        </authorList>
    </citation>
    <scope>NUCLEOTIDE SEQUENCE [LARGE SCALE GENOMIC DNA]</scope>
</reference>
<accession>G5BY98</accession>
<protein>
    <submittedName>
        <fullName evidence="1">Uncharacterized protein</fullName>
    </submittedName>
</protein>
<evidence type="ECO:0000313" key="2">
    <source>
        <dbReference type="Proteomes" id="UP000006813"/>
    </source>
</evidence>
<organism evidence="1 2">
    <name type="scientific">Heterocephalus glaber</name>
    <name type="common">Naked mole rat</name>
    <dbReference type="NCBI Taxonomy" id="10181"/>
    <lineage>
        <taxon>Eukaryota</taxon>
        <taxon>Metazoa</taxon>
        <taxon>Chordata</taxon>
        <taxon>Craniata</taxon>
        <taxon>Vertebrata</taxon>
        <taxon>Euteleostomi</taxon>
        <taxon>Mammalia</taxon>
        <taxon>Eutheria</taxon>
        <taxon>Euarchontoglires</taxon>
        <taxon>Glires</taxon>
        <taxon>Rodentia</taxon>
        <taxon>Hystricomorpha</taxon>
        <taxon>Bathyergidae</taxon>
        <taxon>Heterocephalus</taxon>
    </lineage>
</organism>